<accession>A0A375J8S3</accession>
<dbReference type="EMBL" id="OVTA01000039">
    <property type="protein sequence ID" value="SPS00343.1"/>
    <property type="molecule type" value="Genomic_DNA"/>
</dbReference>
<dbReference type="Proteomes" id="UP000256805">
    <property type="component" value="Unassembled WGS sequence"/>
</dbReference>
<organism evidence="1 2">
    <name type="scientific">Cupriavidus taiwanensis</name>
    <dbReference type="NCBI Taxonomy" id="164546"/>
    <lineage>
        <taxon>Bacteria</taxon>
        <taxon>Pseudomonadati</taxon>
        <taxon>Pseudomonadota</taxon>
        <taxon>Betaproteobacteria</taxon>
        <taxon>Burkholderiales</taxon>
        <taxon>Burkholderiaceae</taxon>
        <taxon>Cupriavidus</taxon>
    </lineage>
</organism>
<name>A0A375J8S3_9BURK</name>
<reference evidence="1 2" key="1">
    <citation type="submission" date="2018-01" db="EMBL/GenBank/DDBJ databases">
        <authorList>
            <person name="Gaut B.S."/>
            <person name="Morton B.R."/>
            <person name="Clegg M.T."/>
            <person name="Duvall M.R."/>
        </authorList>
    </citation>
    <scope>NUCLEOTIDE SEQUENCE [LARGE SCALE GENOMIC DNA]</scope>
    <source>
        <strain evidence="1">Cupriavidus taiwanensis cmp 52</strain>
    </source>
</reference>
<sequence>MEPRAGRTAMILQPLPGDSFSGVLAVPTNARGMTALSCGGHARVGGRHLD</sequence>
<proteinExistence type="predicted"/>
<protein>
    <submittedName>
        <fullName evidence="1">Uncharacterized protein</fullName>
    </submittedName>
</protein>
<evidence type="ECO:0000313" key="1">
    <source>
        <dbReference type="EMBL" id="SPS00343.1"/>
    </source>
</evidence>
<evidence type="ECO:0000313" key="2">
    <source>
        <dbReference type="Proteomes" id="UP000256805"/>
    </source>
</evidence>
<gene>
    <name evidence="1" type="ORF">CBM2634_B160229</name>
</gene>
<dbReference type="AlphaFoldDB" id="A0A375J8S3"/>